<dbReference type="GO" id="GO:0005506">
    <property type="term" value="F:iron ion binding"/>
    <property type="evidence" value="ECO:0007669"/>
    <property type="project" value="InterPro"/>
</dbReference>
<evidence type="ECO:0000256" key="5">
    <source>
        <dbReference type="ARBA" id="ARBA00023004"/>
    </source>
</evidence>
<accession>R1G4S0</accession>
<dbReference type="InterPro" id="IPR036396">
    <property type="entry name" value="Cyt_P450_sf"/>
</dbReference>
<name>R1G4S0_BOTPV</name>
<dbReference type="STRING" id="1287680.R1G4S0"/>
<evidence type="ECO:0000313" key="8">
    <source>
        <dbReference type="EMBL" id="EOD43136.1"/>
    </source>
</evidence>
<sequence length="380" mass="44399">MFRGDSLQWVNSIHRNYGEVVRLGPDRLSYTAPAAWKEIYGHKTANRKANPKDTRFLKGEANGFNSLLTEPDDTEHGAQRRIFAHAFSDRALGQQEDLIKRYVDDLIQLMFRAISKDPSGTAELDAVRLYNFTTFDIMGDLTFSEPLGNLENSEYSPWVHAIFDSFKAITLIRQLNEYPLLQKIWMAVMPIGLTYLLLKNPDKYKRLVDEVRAFRNESELTIDTVRHMKYLVACIEEALRMYPPVPLGAFREVAQGGNEILGEYLPEKTRLAVIHWSAYYSPKNFKDPEVFLPERWMLDEPGFDEYHAYDKREVLQPFSYGPRNCLGKNLAYYEMRAILSRMLWNFDLELCPQSSQWINQQSWIIWSKPELMVRFTPRKI</sequence>
<protein>
    <submittedName>
        <fullName evidence="8">Putative cytochrome p450 monooxygenase protein</fullName>
    </submittedName>
</protein>
<dbReference type="eggNOG" id="KOG0157">
    <property type="taxonomic scope" value="Eukaryota"/>
</dbReference>
<dbReference type="GO" id="GO:0004497">
    <property type="term" value="F:monooxygenase activity"/>
    <property type="evidence" value="ECO:0007669"/>
    <property type="project" value="UniProtKB-KW"/>
</dbReference>
<dbReference type="SUPFAM" id="SSF48264">
    <property type="entry name" value="Cytochrome P450"/>
    <property type="match status" value="1"/>
</dbReference>
<dbReference type="EMBL" id="KB916897">
    <property type="protein sequence ID" value="EOD43136.1"/>
    <property type="molecule type" value="Genomic_DNA"/>
</dbReference>
<comment type="similarity">
    <text evidence="2 7">Belongs to the cytochrome P450 family.</text>
</comment>
<keyword evidence="5 6" id="KW-0408">Iron</keyword>
<dbReference type="Proteomes" id="UP000013521">
    <property type="component" value="Unassembled WGS sequence"/>
</dbReference>
<dbReference type="PANTHER" id="PTHR24305:SF210">
    <property type="entry name" value="CYTOCHROME P450 MONOOXYGENASE ASQL-RELATED"/>
    <property type="match status" value="1"/>
</dbReference>
<reference evidence="9" key="1">
    <citation type="journal article" date="2013" name="Genome Announc.">
        <title>Draft genome sequence of Neofusicoccum parvum isolate UCR-NP2, a fungal vascular pathogen associated with grapevine cankers.</title>
        <authorList>
            <person name="Blanco-Ulate B."/>
            <person name="Rolshausen P."/>
            <person name="Cantu D."/>
        </authorList>
    </citation>
    <scope>NUCLEOTIDE SEQUENCE [LARGE SCALE GENOMIC DNA]</scope>
    <source>
        <strain evidence="9">UCR-NP2</strain>
    </source>
</reference>
<evidence type="ECO:0000256" key="3">
    <source>
        <dbReference type="ARBA" id="ARBA00022617"/>
    </source>
</evidence>
<dbReference type="PROSITE" id="PS00086">
    <property type="entry name" value="CYTOCHROME_P450"/>
    <property type="match status" value="1"/>
</dbReference>
<dbReference type="GO" id="GO:0020037">
    <property type="term" value="F:heme binding"/>
    <property type="evidence" value="ECO:0007669"/>
    <property type="project" value="InterPro"/>
</dbReference>
<dbReference type="InterPro" id="IPR017972">
    <property type="entry name" value="Cyt_P450_CS"/>
</dbReference>
<keyword evidence="4 6" id="KW-0479">Metal-binding</keyword>
<evidence type="ECO:0000313" key="9">
    <source>
        <dbReference type="Proteomes" id="UP000013521"/>
    </source>
</evidence>
<dbReference type="PRINTS" id="PR00463">
    <property type="entry name" value="EP450I"/>
</dbReference>
<dbReference type="OrthoDB" id="1470350at2759"/>
<evidence type="ECO:0000256" key="1">
    <source>
        <dbReference type="ARBA" id="ARBA00001971"/>
    </source>
</evidence>
<evidence type="ECO:0000256" key="4">
    <source>
        <dbReference type="ARBA" id="ARBA00022723"/>
    </source>
</evidence>
<keyword evidence="3 6" id="KW-0349">Heme</keyword>
<evidence type="ECO:0000256" key="7">
    <source>
        <dbReference type="RuleBase" id="RU000461"/>
    </source>
</evidence>
<dbReference type="HOGENOM" id="CLU_001570_14_11_1"/>
<dbReference type="InterPro" id="IPR001128">
    <property type="entry name" value="Cyt_P450"/>
</dbReference>
<dbReference type="CDD" id="cd11058">
    <property type="entry name" value="CYP60B-like"/>
    <property type="match status" value="1"/>
</dbReference>
<keyword evidence="7" id="KW-0560">Oxidoreductase</keyword>
<dbReference type="InterPro" id="IPR050121">
    <property type="entry name" value="Cytochrome_P450_monoxygenase"/>
</dbReference>
<comment type="cofactor">
    <cofactor evidence="1 6">
        <name>heme</name>
        <dbReference type="ChEBI" id="CHEBI:30413"/>
    </cofactor>
</comment>
<dbReference type="PRINTS" id="PR00385">
    <property type="entry name" value="P450"/>
</dbReference>
<dbReference type="KEGG" id="npa:UCRNP2_10156"/>
<dbReference type="Pfam" id="PF00067">
    <property type="entry name" value="p450"/>
    <property type="match status" value="2"/>
</dbReference>
<evidence type="ECO:0000256" key="6">
    <source>
        <dbReference type="PIRSR" id="PIRSR602401-1"/>
    </source>
</evidence>
<keyword evidence="7 8" id="KW-0503">Monooxygenase</keyword>
<dbReference type="InterPro" id="IPR002401">
    <property type="entry name" value="Cyt_P450_E_grp-I"/>
</dbReference>
<dbReference type="GO" id="GO:0016705">
    <property type="term" value="F:oxidoreductase activity, acting on paired donors, with incorporation or reduction of molecular oxygen"/>
    <property type="evidence" value="ECO:0007669"/>
    <property type="project" value="InterPro"/>
</dbReference>
<gene>
    <name evidence="8" type="ORF">UCRNP2_10156</name>
</gene>
<proteinExistence type="inferred from homology"/>
<dbReference type="Gene3D" id="1.10.630.10">
    <property type="entry name" value="Cytochrome P450"/>
    <property type="match status" value="2"/>
</dbReference>
<feature type="binding site" description="axial binding residue" evidence="6">
    <location>
        <position position="325"/>
    </location>
    <ligand>
        <name>heme</name>
        <dbReference type="ChEBI" id="CHEBI:30413"/>
    </ligand>
    <ligandPart>
        <name>Fe</name>
        <dbReference type="ChEBI" id="CHEBI:18248"/>
    </ligandPart>
</feature>
<dbReference type="AlphaFoldDB" id="R1G4S0"/>
<evidence type="ECO:0000256" key="2">
    <source>
        <dbReference type="ARBA" id="ARBA00010617"/>
    </source>
</evidence>
<dbReference type="PANTHER" id="PTHR24305">
    <property type="entry name" value="CYTOCHROME P450"/>
    <property type="match status" value="1"/>
</dbReference>
<organism evidence="8 9">
    <name type="scientific">Botryosphaeria parva (strain UCR-NP2)</name>
    <name type="common">Grapevine canker fungus</name>
    <name type="synonym">Neofusicoccum parvum</name>
    <dbReference type="NCBI Taxonomy" id="1287680"/>
    <lineage>
        <taxon>Eukaryota</taxon>
        <taxon>Fungi</taxon>
        <taxon>Dikarya</taxon>
        <taxon>Ascomycota</taxon>
        <taxon>Pezizomycotina</taxon>
        <taxon>Dothideomycetes</taxon>
        <taxon>Dothideomycetes incertae sedis</taxon>
        <taxon>Botryosphaeriales</taxon>
        <taxon>Botryosphaeriaceae</taxon>
        <taxon>Neofusicoccum</taxon>
    </lineage>
</organism>